<evidence type="ECO:0000313" key="1">
    <source>
        <dbReference type="EMBL" id="PIP40707.1"/>
    </source>
</evidence>
<dbReference type="EMBL" id="PCSH01000104">
    <property type="protein sequence ID" value="PIP40707.1"/>
    <property type="molecule type" value="Genomic_DNA"/>
</dbReference>
<protein>
    <submittedName>
        <fullName evidence="1">Uncharacterized protein</fullName>
    </submittedName>
</protein>
<reference evidence="1 2" key="1">
    <citation type="submission" date="2017-09" db="EMBL/GenBank/DDBJ databases">
        <title>Depth-based differentiation of microbial function through sediment-hosted aquifers and enrichment of novel symbionts in the deep terrestrial subsurface.</title>
        <authorList>
            <person name="Probst A.J."/>
            <person name="Ladd B."/>
            <person name="Jarett J.K."/>
            <person name="Geller-Mcgrath D.E."/>
            <person name="Sieber C.M."/>
            <person name="Emerson J.B."/>
            <person name="Anantharaman K."/>
            <person name="Thomas B.C."/>
            <person name="Malmstrom R."/>
            <person name="Stieglmeier M."/>
            <person name="Klingl A."/>
            <person name="Woyke T."/>
            <person name="Ryan C.M."/>
            <person name="Banfield J.F."/>
        </authorList>
    </citation>
    <scope>NUCLEOTIDE SEQUENCE [LARGE SCALE GENOMIC DNA]</scope>
    <source>
        <strain evidence="1">CG23_combo_of_CG06-09_8_20_14_all_40_23</strain>
    </source>
</reference>
<gene>
    <name evidence="1" type="ORF">COX18_05895</name>
</gene>
<proteinExistence type="predicted"/>
<dbReference type="Proteomes" id="UP000231067">
    <property type="component" value="Unassembled WGS sequence"/>
</dbReference>
<comment type="caution">
    <text evidence="1">The sequence shown here is derived from an EMBL/GenBank/DDBJ whole genome shotgun (WGS) entry which is preliminary data.</text>
</comment>
<organism evidence="1 2">
    <name type="scientific">Candidatus Desantisbacteria bacterium CG23_combo_of_CG06-09_8_20_14_all_40_23</name>
    <dbReference type="NCBI Taxonomy" id="1974550"/>
    <lineage>
        <taxon>Bacteria</taxon>
        <taxon>Candidatus Desantisiibacteriota</taxon>
    </lineage>
</organism>
<name>A0A2H0A5I7_9BACT</name>
<evidence type="ECO:0000313" key="2">
    <source>
        <dbReference type="Proteomes" id="UP000231067"/>
    </source>
</evidence>
<dbReference type="AlphaFoldDB" id="A0A2H0A5I7"/>
<accession>A0A2H0A5I7</accession>
<sequence length="72" mass="8196">MKAYEIPIKIPKEGNIELPETLLSVLPRGQVVRMIILSPESIDGNEQILWSQLTTEQFFAGYSEADSIYDRI</sequence>